<sequence length="50" mass="5573">MAGINRFSGASRSVIGLYLASSLARWYMVCQIVTVKNSEYKTEGRIPAYN</sequence>
<proteinExistence type="predicted"/>
<dbReference type="EMBL" id="UGXG01000002">
    <property type="protein sequence ID" value="SUG50191.1"/>
    <property type="molecule type" value="Genomic_DNA"/>
</dbReference>
<reference evidence="1 2" key="1">
    <citation type="submission" date="2018-06" db="EMBL/GenBank/DDBJ databases">
        <authorList>
            <consortium name="Pathogen Informatics"/>
            <person name="Doyle S."/>
        </authorList>
    </citation>
    <scope>NUCLEOTIDE SEQUENCE [LARGE SCALE GENOMIC DNA]</scope>
    <source>
        <strain evidence="1 2">NCTC8297</strain>
    </source>
</reference>
<organism evidence="1 2">
    <name type="scientific">Salmonella enterica subsp. arizonae</name>
    <dbReference type="NCBI Taxonomy" id="59203"/>
    <lineage>
        <taxon>Bacteria</taxon>
        <taxon>Pseudomonadati</taxon>
        <taxon>Pseudomonadota</taxon>
        <taxon>Gammaproteobacteria</taxon>
        <taxon>Enterobacterales</taxon>
        <taxon>Enterobacteriaceae</taxon>
        <taxon>Salmonella</taxon>
    </lineage>
</organism>
<accession>A0A379TIA7</accession>
<dbReference type="Proteomes" id="UP000254741">
    <property type="component" value="Unassembled WGS sequence"/>
</dbReference>
<evidence type="ECO:0000313" key="1">
    <source>
        <dbReference type="EMBL" id="SUG50191.1"/>
    </source>
</evidence>
<name>A0A379TIA7_SALER</name>
<gene>
    <name evidence="1" type="primary">SBOV43201</name>
    <name evidence="1" type="ORF">NCTC8297_05558</name>
</gene>
<evidence type="ECO:0000313" key="2">
    <source>
        <dbReference type="Proteomes" id="UP000254741"/>
    </source>
</evidence>
<dbReference type="AlphaFoldDB" id="A0A379TIA7"/>
<protein>
    <submittedName>
        <fullName evidence="1">Putative cytoplasmic protein</fullName>
    </submittedName>
</protein>